<evidence type="ECO:0000256" key="4">
    <source>
        <dbReference type="ARBA" id="ARBA00022989"/>
    </source>
</evidence>
<dbReference type="InterPro" id="IPR001851">
    <property type="entry name" value="ABC_transp_permease"/>
</dbReference>
<evidence type="ECO:0000256" key="5">
    <source>
        <dbReference type="ARBA" id="ARBA00023136"/>
    </source>
</evidence>
<feature type="region of interest" description="Disordered" evidence="6">
    <location>
        <begin position="335"/>
        <end position="356"/>
    </location>
</feature>
<accession>A0A938YIC3</accession>
<dbReference type="InterPro" id="IPR037294">
    <property type="entry name" value="ABC_BtuC-like"/>
</dbReference>
<dbReference type="GO" id="GO:0022857">
    <property type="term" value="F:transmembrane transporter activity"/>
    <property type="evidence" value="ECO:0007669"/>
    <property type="project" value="InterPro"/>
</dbReference>
<protein>
    <submittedName>
        <fullName evidence="8">ABC transporter permease</fullName>
    </submittedName>
</protein>
<feature type="transmembrane region" description="Helical" evidence="7">
    <location>
        <begin position="175"/>
        <end position="198"/>
    </location>
</feature>
<feature type="transmembrane region" description="Helical" evidence="7">
    <location>
        <begin position="31"/>
        <end position="54"/>
    </location>
</feature>
<name>A0A938YIC3_9ACTN</name>
<comment type="caution">
    <text evidence="8">The sequence shown here is derived from an EMBL/GenBank/DDBJ whole genome shotgun (WGS) entry which is preliminary data.</text>
</comment>
<dbReference type="RefSeq" id="WP_205261815.1">
    <property type="nucleotide sequence ID" value="NZ_JAERWK010000021.1"/>
</dbReference>
<evidence type="ECO:0000256" key="3">
    <source>
        <dbReference type="ARBA" id="ARBA00022692"/>
    </source>
</evidence>
<dbReference type="Proteomes" id="UP000663792">
    <property type="component" value="Unassembled WGS sequence"/>
</dbReference>
<evidence type="ECO:0000256" key="1">
    <source>
        <dbReference type="ARBA" id="ARBA00004651"/>
    </source>
</evidence>
<keyword evidence="3 7" id="KW-0812">Transmembrane</keyword>
<sequence length="356" mass="36747">MSTASTLPPVHQYEENTSRGSAIGAWLKGQYALYILLALLIIATITRGSVFWSGTNLTNLLLQMSIIGVVVLAELIVVLTGGIDISVGSALGLAAVIAAGLFGGPSIWLALLVAIVIGGIVGAVNGWLVAYRGLEPFIVTLGMLALARGLVYAYGNGIPIIPEAAATFASFGQTTIIGIPVLAIIWIAAIALIAFLLYRTVWGRRVYAIGSNKEAARASGIPVKRTLWSVYILAGLLVGLGGWMFLGRFAAGTSTAGNLLELEAIAAVVIGGARLSGGYGRVFGAVVGTIIFTVIANLLSLLNVSTFLQDAFRGALILVAVTLATVSFANSRRRTKAATETATDSPASSSTPAGQS</sequence>
<keyword evidence="5 7" id="KW-0472">Membrane</keyword>
<organism evidence="8 9">
    <name type="scientific">Nakamurella leprariae</name>
    <dbReference type="NCBI Taxonomy" id="2803911"/>
    <lineage>
        <taxon>Bacteria</taxon>
        <taxon>Bacillati</taxon>
        <taxon>Actinomycetota</taxon>
        <taxon>Actinomycetes</taxon>
        <taxon>Nakamurellales</taxon>
        <taxon>Nakamurellaceae</taxon>
        <taxon>Nakamurella</taxon>
    </lineage>
</organism>
<dbReference type="AlphaFoldDB" id="A0A938YIC3"/>
<reference evidence="8" key="1">
    <citation type="submission" date="2021-01" db="EMBL/GenBank/DDBJ databases">
        <title>YIM 132084 draft genome.</title>
        <authorList>
            <person name="An D."/>
        </authorList>
    </citation>
    <scope>NUCLEOTIDE SEQUENCE</scope>
    <source>
        <strain evidence="8">YIM 132084</strain>
    </source>
</reference>
<feature type="transmembrane region" description="Helical" evidence="7">
    <location>
        <begin position="227"/>
        <end position="246"/>
    </location>
</feature>
<feature type="transmembrane region" description="Helical" evidence="7">
    <location>
        <begin position="60"/>
        <end position="78"/>
    </location>
</feature>
<dbReference type="SUPFAM" id="SSF81345">
    <property type="entry name" value="ABC transporter involved in vitamin B12 uptake, BtuC"/>
    <property type="match status" value="1"/>
</dbReference>
<evidence type="ECO:0000256" key="7">
    <source>
        <dbReference type="SAM" id="Phobius"/>
    </source>
</evidence>
<keyword evidence="4 7" id="KW-1133">Transmembrane helix</keyword>
<feature type="transmembrane region" description="Helical" evidence="7">
    <location>
        <begin position="311"/>
        <end position="329"/>
    </location>
</feature>
<keyword evidence="9" id="KW-1185">Reference proteome</keyword>
<dbReference type="PANTHER" id="PTHR32196">
    <property type="entry name" value="ABC TRANSPORTER PERMEASE PROTEIN YPHD-RELATED-RELATED"/>
    <property type="match status" value="1"/>
</dbReference>
<dbReference type="Pfam" id="PF02653">
    <property type="entry name" value="BPD_transp_2"/>
    <property type="match status" value="1"/>
</dbReference>
<evidence type="ECO:0000313" key="9">
    <source>
        <dbReference type="Proteomes" id="UP000663792"/>
    </source>
</evidence>
<proteinExistence type="predicted"/>
<dbReference type="GO" id="GO:0005886">
    <property type="term" value="C:plasma membrane"/>
    <property type="evidence" value="ECO:0007669"/>
    <property type="project" value="UniProtKB-SubCell"/>
</dbReference>
<feature type="transmembrane region" description="Helical" evidence="7">
    <location>
        <begin position="108"/>
        <end position="130"/>
    </location>
</feature>
<dbReference type="EMBL" id="JAERWK010000021">
    <property type="protein sequence ID" value="MBM9468862.1"/>
    <property type="molecule type" value="Genomic_DNA"/>
</dbReference>
<evidence type="ECO:0000313" key="8">
    <source>
        <dbReference type="EMBL" id="MBM9468862.1"/>
    </source>
</evidence>
<evidence type="ECO:0000256" key="6">
    <source>
        <dbReference type="SAM" id="MobiDB-lite"/>
    </source>
</evidence>
<feature type="transmembrane region" description="Helical" evidence="7">
    <location>
        <begin position="258"/>
        <end position="275"/>
    </location>
</feature>
<feature type="compositionally biased region" description="Low complexity" evidence="6">
    <location>
        <begin position="338"/>
        <end position="356"/>
    </location>
</feature>
<comment type="subcellular location">
    <subcellularLocation>
        <location evidence="1">Cell membrane</location>
        <topology evidence="1">Multi-pass membrane protein</topology>
    </subcellularLocation>
</comment>
<feature type="transmembrane region" description="Helical" evidence="7">
    <location>
        <begin position="282"/>
        <end position="305"/>
    </location>
</feature>
<evidence type="ECO:0000256" key="2">
    <source>
        <dbReference type="ARBA" id="ARBA00022475"/>
    </source>
</evidence>
<dbReference type="PANTHER" id="PTHR32196:SF72">
    <property type="entry name" value="RIBOSE IMPORT PERMEASE PROTEIN RBSC"/>
    <property type="match status" value="1"/>
</dbReference>
<keyword evidence="2" id="KW-1003">Cell membrane</keyword>
<gene>
    <name evidence="8" type="ORF">JL106_16380</name>
</gene>
<dbReference type="CDD" id="cd06579">
    <property type="entry name" value="TM_PBP1_transp_AraH_like"/>
    <property type="match status" value="1"/>
</dbReference>